<organism evidence="7 8">
    <name type="scientific">Owenia fusiformis</name>
    <name type="common">Polychaete worm</name>
    <dbReference type="NCBI Taxonomy" id="6347"/>
    <lineage>
        <taxon>Eukaryota</taxon>
        <taxon>Metazoa</taxon>
        <taxon>Spiralia</taxon>
        <taxon>Lophotrochozoa</taxon>
        <taxon>Annelida</taxon>
        <taxon>Polychaeta</taxon>
        <taxon>Sedentaria</taxon>
        <taxon>Canalipalpata</taxon>
        <taxon>Sabellida</taxon>
        <taxon>Oweniida</taxon>
        <taxon>Oweniidae</taxon>
        <taxon>Owenia</taxon>
    </lineage>
</organism>
<dbReference type="GO" id="GO:0033819">
    <property type="term" value="F:lipoyl(octanoyl) transferase activity"/>
    <property type="evidence" value="ECO:0007669"/>
    <property type="project" value="UniProtKB-EC"/>
</dbReference>
<gene>
    <name evidence="7" type="ORF">OFUS_LOCUS7938</name>
</gene>
<dbReference type="Pfam" id="PF21948">
    <property type="entry name" value="LplA-B_cat"/>
    <property type="match status" value="1"/>
</dbReference>
<comment type="caution">
    <text evidence="7">The sequence shown here is derived from an EMBL/GenBank/DDBJ whole genome shotgun (WGS) entry which is preliminary data.</text>
</comment>
<evidence type="ECO:0000313" key="8">
    <source>
        <dbReference type="Proteomes" id="UP000749559"/>
    </source>
</evidence>
<comment type="function">
    <text evidence="6">Catalyzes the transfer of endogenously produced octanoic acid from octanoyl-acyl-carrier-protein onto the lipoyl domains of lipoate-dependent enzymes. Lipoyl-ACP can also act as a substrate although octanoyl-ACP is likely to be the physiological substrate.</text>
</comment>
<evidence type="ECO:0000256" key="4">
    <source>
        <dbReference type="ARBA" id="ARBA00022679"/>
    </source>
</evidence>
<comment type="catalytic activity">
    <reaction evidence="6">
        <text>octanoyl-[ACP] + L-lysyl-[protein] = N(6)-octanoyl-L-lysyl-[protein] + holo-[ACP] + H(+)</text>
        <dbReference type="Rhea" id="RHEA:17665"/>
        <dbReference type="Rhea" id="RHEA-COMP:9636"/>
        <dbReference type="Rhea" id="RHEA-COMP:9685"/>
        <dbReference type="Rhea" id="RHEA-COMP:9752"/>
        <dbReference type="Rhea" id="RHEA-COMP:9928"/>
        <dbReference type="ChEBI" id="CHEBI:15378"/>
        <dbReference type="ChEBI" id="CHEBI:29969"/>
        <dbReference type="ChEBI" id="CHEBI:64479"/>
        <dbReference type="ChEBI" id="CHEBI:78463"/>
        <dbReference type="ChEBI" id="CHEBI:78809"/>
        <dbReference type="EC" id="2.3.1.181"/>
    </reaction>
</comment>
<dbReference type="PIRSF" id="PIRSF016262">
    <property type="entry name" value="LPLase"/>
    <property type="match status" value="1"/>
</dbReference>
<evidence type="ECO:0000256" key="6">
    <source>
        <dbReference type="PIRNR" id="PIRNR016262"/>
    </source>
</evidence>
<evidence type="ECO:0000256" key="3">
    <source>
        <dbReference type="ARBA" id="ARBA00007907"/>
    </source>
</evidence>
<dbReference type="AlphaFoldDB" id="A0A8J1UBU1"/>
<dbReference type="PROSITE" id="PS01313">
    <property type="entry name" value="LIPB"/>
    <property type="match status" value="1"/>
</dbReference>
<comment type="subcellular location">
    <subcellularLocation>
        <location evidence="1 6">Mitochondrion</location>
    </subcellularLocation>
</comment>
<dbReference type="InterPro" id="IPR045864">
    <property type="entry name" value="aa-tRNA-synth_II/BPL/LPL"/>
</dbReference>
<dbReference type="NCBIfam" id="NF010925">
    <property type="entry name" value="PRK14345.1"/>
    <property type="match status" value="1"/>
</dbReference>
<dbReference type="HAMAP" id="MF_00013">
    <property type="entry name" value="LipB"/>
    <property type="match status" value="1"/>
</dbReference>
<dbReference type="EC" id="2.3.1.181" evidence="6"/>
<keyword evidence="5 6" id="KW-0012">Acyltransferase</keyword>
<dbReference type="PANTHER" id="PTHR10993:SF7">
    <property type="entry name" value="LIPOYLTRANSFERASE 2, MITOCHONDRIAL-RELATED"/>
    <property type="match status" value="1"/>
</dbReference>
<dbReference type="OrthoDB" id="19908at2759"/>
<dbReference type="GO" id="GO:0005739">
    <property type="term" value="C:mitochondrion"/>
    <property type="evidence" value="ECO:0007669"/>
    <property type="project" value="UniProtKB-SubCell"/>
</dbReference>
<keyword evidence="6" id="KW-0496">Mitochondrion</keyword>
<evidence type="ECO:0000256" key="5">
    <source>
        <dbReference type="ARBA" id="ARBA00023315"/>
    </source>
</evidence>
<keyword evidence="8" id="KW-1185">Reference proteome</keyword>
<dbReference type="Proteomes" id="UP000749559">
    <property type="component" value="Unassembled WGS sequence"/>
</dbReference>
<dbReference type="InterPro" id="IPR020605">
    <property type="entry name" value="Octanoyltransferase_CS"/>
</dbReference>
<proteinExistence type="inferred from homology"/>
<dbReference type="Gene3D" id="3.30.930.10">
    <property type="entry name" value="Bira Bifunctional Protein, Domain 2"/>
    <property type="match status" value="1"/>
</dbReference>
<dbReference type="FunFam" id="3.30.930.10:FF:000035">
    <property type="entry name" value="Putative lipoyltransferase 2, mitochondrial"/>
    <property type="match status" value="1"/>
</dbReference>
<dbReference type="GO" id="GO:0009249">
    <property type="term" value="P:protein lipoylation"/>
    <property type="evidence" value="ECO:0007669"/>
    <property type="project" value="InterPro"/>
</dbReference>
<name>A0A8J1UBU1_OWEFU</name>
<evidence type="ECO:0000256" key="1">
    <source>
        <dbReference type="ARBA" id="ARBA00004173"/>
    </source>
</evidence>
<dbReference type="InterPro" id="IPR004143">
    <property type="entry name" value="BPL_LPL_catalytic"/>
</dbReference>
<dbReference type="SUPFAM" id="SSF55681">
    <property type="entry name" value="Class II aaRS and biotin synthetases"/>
    <property type="match status" value="1"/>
</dbReference>
<dbReference type="UniPathway" id="UPA00538">
    <property type="reaction ID" value="UER00592"/>
</dbReference>
<dbReference type="InterPro" id="IPR000544">
    <property type="entry name" value="Octanoyltransferase"/>
</dbReference>
<comment type="similarity">
    <text evidence="3 6">Belongs to the LipB family.</text>
</comment>
<comment type="pathway">
    <text evidence="2 6">Protein modification; protein lipoylation via endogenous pathway; protein N(6)-(lipoyl)lysine from octanoyl-[acyl-carrier-protein]: step 1/2.</text>
</comment>
<dbReference type="CDD" id="cd16444">
    <property type="entry name" value="LipB"/>
    <property type="match status" value="1"/>
</dbReference>
<reference evidence="7" key="1">
    <citation type="submission" date="2022-03" db="EMBL/GenBank/DDBJ databases">
        <authorList>
            <person name="Martin C."/>
        </authorList>
    </citation>
    <scope>NUCLEOTIDE SEQUENCE</scope>
</reference>
<protein>
    <recommendedName>
        <fullName evidence="6">Octanoyl-[acyl-carrier-protein]:protein N-octanoyltransferase LIPT2, mitochondrial</fullName>
        <ecNumber evidence="6">2.3.1.181</ecNumber>
    </recommendedName>
</protein>
<evidence type="ECO:0000256" key="2">
    <source>
        <dbReference type="ARBA" id="ARBA00004821"/>
    </source>
</evidence>
<accession>A0A8J1UBU1</accession>
<dbReference type="PANTHER" id="PTHR10993">
    <property type="entry name" value="OCTANOYLTRANSFERASE"/>
    <property type="match status" value="1"/>
</dbReference>
<evidence type="ECO:0000313" key="7">
    <source>
        <dbReference type="EMBL" id="CAH1781350.1"/>
    </source>
</evidence>
<keyword evidence="4 6" id="KW-0808">Transferase</keyword>
<dbReference type="NCBIfam" id="TIGR00214">
    <property type="entry name" value="lipB"/>
    <property type="match status" value="1"/>
</dbReference>
<dbReference type="EMBL" id="CAIIXF020000004">
    <property type="protein sequence ID" value="CAH1781350.1"/>
    <property type="molecule type" value="Genomic_DNA"/>
</dbReference>
<dbReference type="PROSITE" id="PS51733">
    <property type="entry name" value="BPL_LPL_CATALYTIC"/>
    <property type="match status" value="1"/>
</dbReference>
<sequence length="243" mass="27467">MATQRVVQLVRLGRMPYGTTLKIQNELVQRHLETREQSVSATMGKSSEFQQQLKLKNEHDEILDKLILVEHEPVYTIGKRTKEYTIEERQRLEALGADFYKTNRGGLITYHGPGQLVAYPILNLANYKRSINWYMCTLTKTIIGTCRQFNIEASSSSDVGVWVGNNKICAMGVHASRFITMHGIALNCNTDMTWFNHIVPCGLVGKGVTSISQELNQNVTIEDAEGPFLKSFSDSFKCEIVEM</sequence>